<dbReference type="InterPro" id="IPR011658">
    <property type="entry name" value="PA14_dom"/>
</dbReference>
<feature type="domain" description="PA14" evidence="6">
    <location>
        <begin position="203"/>
        <end position="350"/>
    </location>
</feature>
<feature type="chain" id="PRO_5046664522" evidence="5">
    <location>
        <begin position="19"/>
        <end position="350"/>
    </location>
</feature>
<evidence type="ECO:0000256" key="1">
    <source>
        <dbReference type="ARBA" id="ARBA00008709"/>
    </source>
</evidence>
<dbReference type="InterPro" id="IPR051154">
    <property type="entry name" value="Prespore-cell_inducing_factor"/>
</dbReference>
<dbReference type="Proteomes" id="UP001217838">
    <property type="component" value="Unassembled WGS sequence"/>
</dbReference>
<feature type="region of interest" description="Disordered" evidence="4">
    <location>
        <begin position="24"/>
        <end position="154"/>
    </location>
</feature>
<dbReference type="InterPro" id="IPR037524">
    <property type="entry name" value="PA14/GLEYA"/>
</dbReference>
<keyword evidence="2 5" id="KW-0732">Signal</keyword>
<feature type="compositionally biased region" description="Low complexity" evidence="4">
    <location>
        <begin position="34"/>
        <end position="51"/>
    </location>
</feature>
<dbReference type="RefSeq" id="WP_272006392.1">
    <property type="nucleotide sequence ID" value="NZ_JAQNDN010000022.1"/>
</dbReference>
<dbReference type="PROSITE" id="PS51257">
    <property type="entry name" value="PROKAR_LIPOPROTEIN"/>
    <property type="match status" value="1"/>
</dbReference>
<accession>A0ABT5BGY2</accession>
<evidence type="ECO:0000256" key="4">
    <source>
        <dbReference type="SAM" id="MobiDB-lite"/>
    </source>
</evidence>
<dbReference type="Pfam" id="PF07691">
    <property type="entry name" value="PA14"/>
    <property type="match status" value="1"/>
</dbReference>
<keyword evidence="8" id="KW-1185">Reference proteome</keyword>
<dbReference type="PANTHER" id="PTHR31137:SF5">
    <property type="entry name" value="PROTEIN PSIQ-RELATED"/>
    <property type="match status" value="1"/>
</dbReference>
<dbReference type="PANTHER" id="PTHR31137">
    <property type="entry name" value="PROTEIN PSIB-RELATED-RELATED"/>
    <property type="match status" value="1"/>
</dbReference>
<evidence type="ECO:0000256" key="2">
    <source>
        <dbReference type="ARBA" id="ARBA00022729"/>
    </source>
</evidence>
<comment type="similarity">
    <text evidence="1">Belongs to the prespore-cell-inducing factor family.</text>
</comment>
<comment type="caution">
    <text evidence="7">The sequence shown here is derived from an EMBL/GenBank/DDBJ whole genome shotgun (WGS) entry which is preliminary data.</text>
</comment>
<reference evidence="7 8" key="1">
    <citation type="submission" date="2022-11" db="EMBL/GenBank/DDBJ databases">
        <title>Minimal conservation of predation-associated metabolite biosynthetic gene clusters underscores biosynthetic potential of Myxococcota including descriptions for ten novel species: Archangium lansinium sp. nov., Myxococcus landrumus sp. nov., Nannocystis bai.</title>
        <authorList>
            <person name="Ahearne A."/>
            <person name="Stevens C."/>
            <person name="Dowd S."/>
        </authorList>
    </citation>
    <scope>NUCLEOTIDE SEQUENCE [LARGE SCALE GENOMIC DNA]</scope>
    <source>
        <strain evidence="7 8">NCELM</strain>
    </source>
</reference>
<gene>
    <name evidence="7" type="ORF">POL58_37050</name>
</gene>
<dbReference type="EMBL" id="JAQNDN010000022">
    <property type="protein sequence ID" value="MDC0673412.1"/>
    <property type="molecule type" value="Genomic_DNA"/>
</dbReference>
<dbReference type="PROSITE" id="PS51820">
    <property type="entry name" value="PA14"/>
    <property type="match status" value="1"/>
</dbReference>
<dbReference type="InterPro" id="IPR011874">
    <property type="entry name" value="Fibro_Slime"/>
</dbReference>
<proteinExistence type="inferred from homology"/>
<evidence type="ECO:0000313" key="8">
    <source>
        <dbReference type="Proteomes" id="UP001217838"/>
    </source>
</evidence>
<feature type="compositionally biased region" description="Low complexity" evidence="4">
    <location>
        <begin position="71"/>
        <end position="149"/>
    </location>
</feature>
<evidence type="ECO:0000313" key="7">
    <source>
        <dbReference type="EMBL" id="MDC0673412.1"/>
    </source>
</evidence>
<keyword evidence="3" id="KW-0325">Glycoprotein</keyword>
<protein>
    <submittedName>
        <fullName evidence="7">Fibro-slime domain-containing protein</fullName>
    </submittedName>
</protein>
<evidence type="ECO:0000256" key="5">
    <source>
        <dbReference type="SAM" id="SignalP"/>
    </source>
</evidence>
<feature type="compositionally biased region" description="Polar residues" evidence="4">
    <location>
        <begin position="58"/>
        <end position="70"/>
    </location>
</feature>
<organism evidence="7 8">
    <name type="scientific">Nannocystis radixulma</name>
    <dbReference type="NCBI Taxonomy" id="2995305"/>
    <lineage>
        <taxon>Bacteria</taxon>
        <taxon>Pseudomonadati</taxon>
        <taxon>Myxococcota</taxon>
        <taxon>Polyangia</taxon>
        <taxon>Nannocystales</taxon>
        <taxon>Nannocystaceae</taxon>
        <taxon>Nannocystis</taxon>
    </lineage>
</organism>
<evidence type="ECO:0000256" key="3">
    <source>
        <dbReference type="ARBA" id="ARBA00023180"/>
    </source>
</evidence>
<name>A0ABT5BGY2_9BACT</name>
<sequence>MSSKYLALTHAGFIAALAACGSSATQGETGGISEGSSTTDTSTSTTAPTTGPTGGLSETGTSDSEGSVGNSDTQATTDTTDALTGTSATDTTTTTTTTPGTTTLDTTTDEPGTTATTDTTGPDTSSSTSDSTSSSTGDDTTTTGTTGEPVGCGDTLTATIRDFKFSHPDMEDYCCGQVDGLVQATLGPDKKPVFQSAGNPKMLTDAPTFSQWYNDVADVNQKMQLQIALTEIQPGLYSYTNNNFFPVDNMLWGNEGQGHNFHFTTEIHTKFQYTGGETFTFQGDDDVWVFIDGELVIDLGGVHGVAMGSVDLDDLGLDLGNLYDLDVFHAERHTVESNFRIDTTICAMPM</sequence>
<feature type="signal peptide" evidence="5">
    <location>
        <begin position="1"/>
        <end position="18"/>
    </location>
</feature>
<evidence type="ECO:0000259" key="6">
    <source>
        <dbReference type="PROSITE" id="PS51820"/>
    </source>
</evidence>
<dbReference type="NCBIfam" id="TIGR02148">
    <property type="entry name" value="Fibro_Slime"/>
    <property type="match status" value="1"/>
</dbReference>